<dbReference type="EMBL" id="CAACVG010009510">
    <property type="protein sequence ID" value="VEN53447.1"/>
    <property type="molecule type" value="Genomic_DNA"/>
</dbReference>
<name>A0A653CZU8_CALMS</name>
<sequence length="150" mass="16110">MDSTQYAVYHSPSPQMQWDYAPSPPLRYRGIPQDSHLGPLLSNTYIIDNQEVSLPVCNRKSVKITVGTNPAKSFLEGSLLDDASSVAVVVGDDVTAGLSAADLANSVPGGARMPIPTDPVPCPHYCYLTATSNRTMANPARSTTNDVIRY</sequence>
<evidence type="ECO:0000313" key="2">
    <source>
        <dbReference type="Proteomes" id="UP000410492"/>
    </source>
</evidence>
<accession>A0A653CZU8</accession>
<protein>
    <submittedName>
        <fullName evidence="1">Uncharacterized protein</fullName>
    </submittedName>
</protein>
<dbReference type="AlphaFoldDB" id="A0A653CZU8"/>
<dbReference type="OrthoDB" id="10453830at2759"/>
<keyword evidence="2" id="KW-1185">Reference proteome</keyword>
<reference evidence="1 2" key="1">
    <citation type="submission" date="2019-01" db="EMBL/GenBank/DDBJ databases">
        <authorList>
            <person name="Sayadi A."/>
        </authorList>
    </citation>
    <scope>NUCLEOTIDE SEQUENCE [LARGE SCALE GENOMIC DNA]</scope>
</reference>
<gene>
    <name evidence="1" type="ORF">CALMAC_LOCUS13244</name>
</gene>
<proteinExistence type="predicted"/>
<organism evidence="1 2">
    <name type="scientific">Callosobruchus maculatus</name>
    <name type="common">Southern cowpea weevil</name>
    <name type="synonym">Pulse bruchid</name>
    <dbReference type="NCBI Taxonomy" id="64391"/>
    <lineage>
        <taxon>Eukaryota</taxon>
        <taxon>Metazoa</taxon>
        <taxon>Ecdysozoa</taxon>
        <taxon>Arthropoda</taxon>
        <taxon>Hexapoda</taxon>
        <taxon>Insecta</taxon>
        <taxon>Pterygota</taxon>
        <taxon>Neoptera</taxon>
        <taxon>Endopterygota</taxon>
        <taxon>Coleoptera</taxon>
        <taxon>Polyphaga</taxon>
        <taxon>Cucujiformia</taxon>
        <taxon>Chrysomeloidea</taxon>
        <taxon>Chrysomelidae</taxon>
        <taxon>Bruchinae</taxon>
        <taxon>Bruchini</taxon>
        <taxon>Callosobruchus</taxon>
    </lineage>
</organism>
<evidence type="ECO:0000313" key="1">
    <source>
        <dbReference type="EMBL" id="VEN53447.1"/>
    </source>
</evidence>
<dbReference type="Proteomes" id="UP000410492">
    <property type="component" value="Unassembled WGS sequence"/>
</dbReference>